<evidence type="ECO:0000313" key="10">
    <source>
        <dbReference type="EMBL" id="MCF4122921.1"/>
    </source>
</evidence>
<evidence type="ECO:0000313" key="11">
    <source>
        <dbReference type="Proteomes" id="UP001165405"/>
    </source>
</evidence>
<evidence type="ECO:0000259" key="8">
    <source>
        <dbReference type="PROSITE" id="PS50853"/>
    </source>
</evidence>
<dbReference type="GO" id="GO:0030247">
    <property type="term" value="F:polysaccharide binding"/>
    <property type="evidence" value="ECO:0007669"/>
    <property type="project" value="UniProtKB-UniRule"/>
</dbReference>
<evidence type="ECO:0000259" key="9">
    <source>
        <dbReference type="PROSITE" id="PS51173"/>
    </source>
</evidence>
<feature type="domain" description="CBM2" evidence="9">
    <location>
        <begin position="364"/>
        <end position="470"/>
    </location>
</feature>
<dbReference type="Proteomes" id="UP001165405">
    <property type="component" value="Unassembled WGS sequence"/>
</dbReference>
<dbReference type="InterPro" id="IPR013783">
    <property type="entry name" value="Ig-like_fold"/>
</dbReference>
<name>A0AA41QGZ1_9MICO</name>
<reference evidence="10" key="1">
    <citation type="submission" date="2022-01" db="EMBL/GenBank/DDBJ databases">
        <title>Antribacter sp. nov., isolated from Guizhou of China.</title>
        <authorList>
            <person name="Chengliang C."/>
            <person name="Ya Z."/>
        </authorList>
    </citation>
    <scope>NUCLEOTIDE SEQUENCE</scope>
    <source>
        <strain evidence="10">KLBMP 9083</strain>
    </source>
</reference>
<accession>A0AA41QGZ1</accession>
<dbReference type="Gene3D" id="2.60.40.10">
    <property type="entry name" value="Immunoglobulins"/>
    <property type="match status" value="1"/>
</dbReference>
<dbReference type="PROSITE" id="PS50853">
    <property type="entry name" value="FN3"/>
    <property type="match status" value="1"/>
</dbReference>
<dbReference type="SUPFAM" id="SSF49265">
    <property type="entry name" value="Fibronectin type III"/>
    <property type="match status" value="1"/>
</dbReference>
<dbReference type="InterPro" id="IPR013319">
    <property type="entry name" value="GH11/12"/>
</dbReference>
<comment type="similarity">
    <text evidence="1 6">Belongs to the glycosyl hydrolase 12 (cellulase H) family.</text>
</comment>
<comment type="caution">
    <text evidence="10">The sequence shown here is derived from an EMBL/GenBank/DDBJ whole genome shotgun (WGS) entry which is preliminary data.</text>
</comment>
<evidence type="ECO:0000256" key="1">
    <source>
        <dbReference type="ARBA" id="ARBA00005519"/>
    </source>
</evidence>
<dbReference type="PANTHER" id="PTHR34002">
    <property type="entry name" value="BLR1656 PROTEIN"/>
    <property type="match status" value="1"/>
</dbReference>
<dbReference type="EMBL" id="JAKGSG010000051">
    <property type="protein sequence ID" value="MCF4122921.1"/>
    <property type="molecule type" value="Genomic_DNA"/>
</dbReference>
<evidence type="ECO:0000256" key="4">
    <source>
        <dbReference type="ARBA" id="ARBA00023295"/>
    </source>
</evidence>
<dbReference type="RefSeq" id="WP_236090726.1">
    <property type="nucleotide sequence ID" value="NZ_JAKGSG010000051.1"/>
</dbReference>
<dbReference type="PRINTS" id="PR00014">
    <property type="entry name" value="FNTYPEIII"/>
</dbReference>
<keyword evidence="3 6" id="KW-0119">Carbohydrate metabolism</keyword>
<keyword evidence="4 6" id="KW-0326">Glycosidase</keyword>
<dbReference type="GO" id="GO:0008810">
    <property type="term" value="F:cellulase activity"/>
    <property type="evidence" value="ECO:0007669"/>
    <property type="project" value="InterPro"/>
</dbReference>
<proteinExistence type="inferred from homology"/>
<dbReference type="InterPro" id="IPR012291">
    <property type="entry name" value="CBM2_carb-bd_dom_sf"/>
</dbReference>
<dbReference type="InterPro" id="IPR013320">
    <property type="entry name" value="ConA-like_dom_sf"/>
</dbReference>
<evidence type="ECO:0000256" key="3">
    <source>
        <dbReference type="ARBA" id="ARBA00023277"/>
    </source>
</evidence>
<protein>
    <submittedName>
        <fullName evidence="10">Cellulose binding domain-containing protein</fullName>
    </submittedName>
</protein>
<dbReference type="InterPro" id="IPR008965">
    <property type="entry name" value="CBM2/CBM3_carb-bd_dom_sf"/>
</dbReference>
<evidence type="ECO:0000256" key="5">
    <source>
        <dbReference type="ARBA" id="ARBA00023326"/>
    </source>
</evidence>
<dbReference type="SUPFAM" id="SSF49899">
    <property type="entry name" value="Concanavalin A-like lectins/glucanases"/>
    <property type="match status" value="1"/>
</dbReference>
<dbReference type="SMART" id="SM00060">
    <property type="entry name" value="FN3"/>
    <property type="match status" value="1"/>
</dbReference>
<organism evidence="10 11">
    <name type="scientific">Antribacter soli</name>
    <dbReference type="NCBI Taxonomy" id="2910976"/>
    <lineage>
        <taxon>Bacteria</taxon>
        <taxon>Bacillati</taxon>
        <taxon>Actinomycetota</taxon>
        <taxon>Actinomycetes</taxon>
        <taxon>Micrococcales</taxon>
        <taxon>Promicromonosporaceae</taxon>
        <taxon>Antribacter</taxon>
    </lineage>
</organism>
<keyword evidence="5 6" id="KW-0624">Polysaccharide degradation</keyword>
<dbReference type="GO" id="GO:0000272">
    <property type="term" value="P:polysaccharide catabolic process"/>
    <property type="evidence" value="ECO:0007669"/>
    <property type="project" value="UniProtKB-KW"/>
</dbReference>
<dbReference type="AlphaFoldDB" id="A0AA41QGZ1"/>
<gene>
    <name evidence="10" type="ORF">L1785_18240</name>
</gene>
<dbReference type="Gene3D" id="2.60.120.180">
    <property type="match status" value="1"/>
</dbReference>
<dbReference type="PROSITE" id="PS51173">
    <property type="entry name" value="CBM2"/>
    <property type="match status" value="1"/>
</dbReference>
<evidence type="ECO:0000256" key="2">
    <source>
        <dbReference type="ARBA" id="ARBA00022801"/>
    </source>
</evidence>
<dbReference type="Pfam" id="PF00041">
    <property type="entry name" value="fn3"/>
    <property type="match status" value="1"/>
</dbReference>
<evidence type="ECO:0000256" key="7">
    <source>
        <dbReference type="SAM" id="MobiDB-lite"/>
    </source>
</evidence>
<evidence type="ECO:0000256" key="6">
    <source>
        <dbReference type="RuleBase" id="RU361163"/>
    </source>
</evidence>
<dbReference type="InterPro" id="IPR036116">
    <property type="entry name" value="FN3_sf"/>
</dbReference>
<dbReference type="InterPro" id="IPR003961">
    <property type="entry name" value="FN3_dom"/>
</dbReference>
<dbReference type="Gene3D" id="2.60.40.290">
    <property type="match status" value="1"/>
</dbReference>
<feature type="compositionally biased region" description="Low complexity" evidence="7">
    <location>
        <begin position="269"/>
        <end position="281"/>
    </location>
</feature>
<feature type="domain" description="Fibronectin type-III" evidence="8">
    <location>
        <begin position="275"/>
        <end position="363"/>
    </location>
</feature>
<dbReference type="SUPFAM" id="SSF49384">
    <property type="entry name" value="Carbohydrate-binding domain"/>
    <property type="match status" value="1"/>
</dbReference>
<dbReference type="Pfam" id="PF01670">
    <property type="entry name" value="Glyco_hydro_12"/>
    <property type="match status" value="1"/>
</dbReference>
<feature type="region of interest" description="Disordered" evidence="7">
    <location>
        <begin position="264"/>
        <end position="284"/>
    </location>
</feature>
<keyword evidence="11" id="KW-1185">Reference proteome</keyword>
<sequence>MSPSTTDRRRSTPRLLLAFVTMLATLTAGMVTAVVGAAPASAATICEQYGTVDAGSYVIQNNRWGTGATQCIDTTANGFTITQQDGVGNTSGTPVSYPSIFLGCHYSTCSPGTPLPKQLSTIGSAPTSIGYTYTSSGTYNASYDIWLNANTDVSGVQDTEIMIWFNRQGSIQPIGSQTGTATIAGRTWAVWTGNNGSNNVVSYVSASPIGSLSFDVMGFVDDTFTRGAQYGDASWYLTSVQAGFEPWIGGVGLTVNSFSASVTNGGGTEPTVPGAPGTPTTSNVTSSGLTLGWAAASGTVTGYQVERATGSGDAWALVGSPAATTFTDTGLAAGTTYRYRVRAVNGAGTSAYSPVTTVTTSLPDGGGSAGCTTSAAVQNQWTGGYTLTVTVTNSGTSSISGWRSTVTLPAGHTHAGSWPAAATVSGQTVTEASQSWNGSLAPGQSVTWGLQATRPTSDSSVPTAFACTTP</sequence>
<dbReference type="InterPro" id="IPR002594">
    <property type="entry name" value="GH12"/>
</dbReference>
<dbReference type="Pfam" id="PF00553">
    <property type="entry name" value="CBM_2"/>
    <property type="match status" value="1"/>
</dbReference>
<dbReference type="SMART" id="SM00637">
    <property type="entry name" value="CBD_II"/>
    <property type="match status" value="1"/>
</dbReference>
<dbReference type="InterPro" id="IPR001919">
    <property type="entry name" value="CBD2"/>
</dbReference>
<dbReference type="PANTHER" id="PTHR34002:SF9">
    <property type="entry name" value="XYLOGLUCAN-SPECIFIC ENDO-BETA-1,4-GLUCANASE A"/>
    <property type="match status" value="1"/>
</dbReference>
<dbReference type="CDD" id="cd00063">
    <property type="entry name" value="FN3"/>
    <property type="match status" value="1"/>
</dbReference>
<keyword evidence="2 6" id="KW-0378">Hydrolase</keyword>